<keyword evidence="4" id="KW-0328">Glycosyltransferase</keyword>
<evidence type="ECO:0000313" key="4">
    <source>
        <dbReference type="EMBL" id="MPL86516.1"/>
    </source>
</evidence>
<evidence type="ECO:0000256" key="2">
    <source>
        <dbReference type="ARBA" id="ARBA00022741"/>
    </source>
</evidence>
<accession>A0A644V5B1</accession>
<dbReference type="Gene3D" id="1.10.4200.10">
    <property type="entry name" value="Triphosphoribosyl-dephospho-CoA protein"/>
    <property type="match status" value="1"/>
</dbReference>
<dbReference type="InterPro" id="IPR002736">
    <property type="entry name" value="CitG"/>
</dbReference>
<dbReference type="GO" id="GO:0005524">
    <property type="term" value="F:ATP binding"/>
    <property type="evidence" value="ECO:0007669"/>
    <property type="project" value="UniProtKB-KW"/>
</dbReference>
<dbReference type="GO" id="GO:0046917">
    <property type="term" value="F:triphosphoribosyl-dephospho-CoA synthase activity"/>
    <property type="evidence" value="ECO:0007669"/>
    <property type="project" value="UniProtKB-EC"/>
</dbReference>
<keyword evidence="1 4" id="KW-0808">Transferase</keyword>
<comment type="caution">
    <text evidence="4">The sequence shown here is derived from an EMBL/GenBank/DDBJ whole genome shotgun (WGS) entry which is preliminary data.</text>
</comment>
<evidence type="ECO:0000256" key="1">
    <source>
        <dbReference type="ARBA" id="ARBA00022679"/>
    </source>
</evidence>
<dbReference type="EC" id="2.4.2.52" evidence="4"/>
<keyword evidence="3" id="KW-0067">ATP-binding</keyword>
<dbReference type="GO" id="GO:0051191">
    <property type="term" value="P:prosthetic group biosynthetic process"/>
    <property type="evidence" value="ECO:0007669"/>
    <property type="project" value="TreeGrafter"/>
</dbReference>
<dbReference type="Pfam" id="PF01874">
    <property type="entry name" value="CitG"/>
    <property type="match status" value="1"/>
</dbReference>
<dbReference type="EMBL" id="VSSQ01000223">
    <property type="protein sequence ID" value="MPL86516.1"/>
    <property type="molecule type" value="Genomic_DNA"/>
</dbReference>
<sequence>MRNIGVPALEKAFEQGISLNDAMVHGLISLMTRVEDSNVIWRADYETLQRVQLKAKDILAKGSIFTSIGREEIQKFDNDCVEHSISPGGAADLLSITIALFLLKNA</sequence>
<organism evidence="4">
    <name type="scientific">bioreactor metagenome</name>
    <dbReference type="NCBI Taxonomy" id="1076179"/>
    <lineage>
        <taxon>unclassified sequences</taxon>
        <taxon>metagenomes</taxon>
        <taxon>ecological metagenomes</taxon>
    </lineage>
</organism>
<dbReference type="GO" id="GO:0016757">
    <property type="term" value="F:glycosyltransferase activity"/>
    <property type="evidence" value="ECO:0007669"/>
    <property type="project" value="UniProtKB-KW"/>
</dbReference>
<proteinExistence type="predicted"/>
<dbReference type="AlphaFoldDB" id="A0A644V5B1"/>
<reference evidence="4" key="1">
    <citation type="submission" date="2019-08" db="EMBL/GenBank/DDBJ databases">
        <authorList>
            <person name="Kucharzyk K."/>
            <person name="Murdoch R.W."/>
            <person name="Higgins S."/>
            <person name="Loffler F."/>
        </authorList>
    </citation>
    <scope>NUCLEOTIDE SEQUENCE</scope>
</reference>
<name>A0A644V5B1_9ZZZZ</name>
<keyword evidence="2" id="KW-0547">Nucleotide-binding</keyword>
<gene>
    <name evidence="4" type="primary">citG_4</name>
    <name evidence="4" type="ORF">SDC9_32498</name>
</gene>
<protein>
    <submittedName>
        <fullName evidence="4">2-(5''-triphosphoribosyl)-3'-dephosphocoenzyme-A synthase</fullName>
        <ecNumber evidence="4">2.4.2.52</ecNumber>
    </submittedName>
</protein>
<dbReference type="PANTHER" id="PTHR30201:SF2">
    <property type="entry name" value="2-(5''-TRIPHOSPHORIBOSYL)-3'-DEPHOSPHOCOENZYME-A SYNTHASE"/>
    <property type="match status" value="1"/>
</dbReference>
<dbReference type="PANTHER" id="PTHR30201">
    <property type="entry name" value="TRIPHOSPHORIBOSYL-DEPHOSPHO-COA SYNTHASE"/>
    <property type="match status" value="1"/>
</dbReference>
<evidence type="ECO:0000256" key="3">
    <source>
        <dbReference type="ARBA" id="ARBA00022840"/>
    </source>
</evidence>